<dbReference type="AlphaFoldDB" id="A0A8X7R927"/>
<gene>
    <name evidence="1" type="ORF">Bca52824_055012</name>
</gene>
<dbReference type="InterPro" id="IPR009737">
    <property type="entry name" value="Aim32/Apd1-like"/>
</dbReference>
<sequence>MKISNMVIPHHFVVQLYRVVENINAAAVSEDELCGFKRQEMYSGTLASSVAPYGRHVFLCYKSHETWLPRVESEGLPHRFAKSFKDRRADFAVETKLTVCGGGGESDGDVLVFPDMIRYK</sequence>
<comment type="caution">
    <text evidence="1">The sequence shown here is derived from an EMBL/GenBank/DDBJ whole genome shotgun (WGS) entry which is preliminary data.</text>
</comment>
<keyword evidence="2" id="KW-1185">Reference proteome</keyword>
<dbReference type="PANTHER" id="PTHR31902:SF10">
    <property type="entry name" value="SUCRASE_FERREDOXIN-LIKE FAMILY PROTEIN"/>
    <property type="match status" value="1"/>
</dbReference>
<dbReference type="OrthoDB" id="1742983at2759"/>
<accession>A0A8X7R927</accession>
<dbReference type="Proteomes" id="UP000886595">
    <property type="component" value="Unassembled WGS sequence"/>
</dbReference>
<reference evidence="1 2" key="1">
    <citation type="submission" date="2020-02" db="EMBL/GenBank/DDBJ databases">
        <authorList>
            <person name="Ma Q."/>
            <person name="Huang Y."/>
            <person name="Song X."/>
            <person name="Pei D."/>
        </authorList>
    </citation>
    <scope>NUCLEOTIDE SEQUENCE [LARGE SCALE GENOMIC DNA]</scope>
    <source>
        <strain evidence="1">Sxm20200214</strain>
        <tissue evidence="1">Leaf</tissue>
    </source>
</reference>
<dbReference type="PANTHER" id="PTHR31902">
    <property type="entry name" value="ACTIN PATCHES DISTAL PROTEIN 1"/>
    <property type="match status" value="1"/>
</dbReference>
<protein>
    <submittedName>
        <fullName evidence="1">Uncharacterized protein</fullName>
    </submittedName>
</protein>
<organism evidence="1 2">
    <name type="scientific">Brassica carinata</name>
    <name type="common">Ethiopian mustard</name>
    <name type="synonym">Abyssinian cabbage</name>
    <dbReference type="NCBI Taxonomy" id="52824"/>
    <lineage>
        <taxon>Eukaryota</taxon>
        <taxon>Viridiplantae</taxon>
        <taxon>Streptophyta</taxon>
        <taxon>Embryophyta</taxon>
        <taxon>Tracheophyta</taxon>
        <taxon>Spermatophyta</taxon>
        <taxon>Magnoliopsida</taxon>
        <taxon>eudicotyledons</taxon>
        <taxon>Gunneridae</taxon>
        <taxon>Pentapetalae</taxon>
        <taxon>rosids</taxon>
        <taxon>malvids</taxon>
        <taxon>Brassicales</taxon>
        <taxon>Brassicaceae</taxon>
        <taxon>Brassiceae</taxon>
        <taxon>Brassica</taxon>
    </lineage>
</organism>
<dbReference type="EMBL" id="JAAMPC010000011">
    <property type="protein sequence ID" value="KAG2283792.1"/>
    <property type="molecule type" value="Genomic_DNA"/>
</dbReference>
<evidence type="ECO:0000313" key="1">
    <source>
        <dbReference type="EMBL" id="KAG2283792.1"/>
    </source>
</evidence>
<evidence type="ECO:0000313" key="2">
    <source>
        <dbReference type="Proteomes" id="UP000886595"/>
    </source>
</evidence>
<proteinExistence type="predicted"/>
<name>A0A8X7R927_BRACI</name>